<feature type="region of interest" description="Disordered" evidence="14">
    <location>
        <begin position="429"/>
        <end position="468"/>
    </location>
</feature>
<dbReference type="Gene3D" id="3.10.120.10">
    <property type="entry name" value="Cytochrome b5-like heme/steroid binding domain"/>
    <property type="match status" value="1"/>
</dbReference>
<keyword evidence="3 13" id="KW-0349">Heme</keyword>
<dbReference type="SUPFAM" id="SSF55856">
    <property type="entry name" value="Cytochrome b5-like heme/steroid binding domain"/>
    <property type="match status" value="1"/>
</dbReference>
<evidence type="ECO:0000256" key="8">
    <source>
        <dbReference type="ARBA" id="ARBA00023125"/>
    </source>
</evidence>
<feature type="transmembrane region" description="Helical" evidence="13">
    <location>
        <begin position="114"/>
        <end position="133"/>
    </location>
</feature>
<dbReference type="PROSITE" id="PS50255">
    <property type="entry name" value="CYTOCHROME_B5_2"/>
    <property type="match status" value="1"/>
</dbReference>
<evidence type="ECO:0000256" key="7">
    <source>
        <dbReference type="ARBA" id="ARBA00023015"/>
    </source>
</evidence>
<evidence type="ECO:0000256" key="6">
    <source>
        <dbReference type="ARBA" id="ARBA00023004"/>
    </source>
</evidence>
<dbReference type="InterPro" id="IPR001199">
    <property type="entry name" value="Cyt_B5-like_heme/steroid-bd"/>
</dbReference>
<keyword evidence="8" id="KW-0238">DNA-binding</keyword>
<keyword evidence="13" id="KW-1133">Transmembrane helix</keyword>
<dbReference type="InterPro" id="IPR003166">
    <property type="entry name" value="TFIIE_bsu_DNA-bd"/>
</dbReference>
<dbReference type="GO" id="GO:0006367">
    <property type="term" value="P:transcription initiation at RNA polymerase II promoter"/>
    <property type="evidence" value="ECO:0007669"/>
    <property type="project" value="InterPro"/>
</dbReference>
<keyword evidence="5 13" id="KW-0479">Metal-binding</keyword>
<keyword evidence="9 13" id="KW-0472">Membrane</keyword>
<dbReference type="GO" id="GO:0003677">
    <property type="term" value="F:DNA binding"/>
    <property type="evidence" value="ECO:0007669"/>
    <property type="project" value="UniProtKB-KW"/>
</dbReference>
<dbReference type="PANTHER" id="PTHR12716">
    <property type="entry name" value="TRANSCRIPTION INITIATION FACTOR IIE, BETA SUBUNIT"/>
    <property type="match status" value="1"/>
</dbReference>
<name>A0A367LNZ1_9HYPO</name>
<keyword evidence="6 13" id="KW-0408">Iron</keyword>
<organism evidence="17 18">
    <name type="scientific">Ophiocordyceps polyrhachis-furcata BCC 54312</name>
    <dbReference type="NCBI Taxonomy" id="1330021"/>
    <lineage>
        <taxon>Eukaryota</taxon>
        <taxon>Fungi</taxon>
        <taxon>Dikarya</taxon>
        <taxon>Ascomycota</taxon>
        <taxon>Pezizomycotina</taxon>
        <taxon>Sordariomycetes</taxon>
        <taxon>Hypocreomycetidae</taxon>
        <taxon>Hypocreales</taxon>
        <taxon>Ophiocordycipitaceae</taxon>
        <taxon>Ophiocordyceps</taxon>
    </lineage>
</organism>
<dbReference type="InterPro" id="IPR016656">
    <property type="entry name" value="TFIIE-bsu"/>
</dbReference>
<comment type="caution">
    <text evidence="17">The sequence shown here is derived from an EMBL/GenBank/DDBJ whole genome shotgun (WGS) entry which is preliminary data.</text>
</comment>
<keyword evidence="18" id="KW-1185">Reference proteome</keyword>
<dbReference type="Proteomes" id="UP000253664">
    <property type="component" value="Unassembled WGS sequence"/>
</dbReference>
<dbReference type="GO" id="GO:0020037">
    <property type="term" value="F:heme binding"/>
    <property type="evidence" value="ECO:0007669"/>
    <property type="project" value="UniProtKB-UniRule"/>
</dbReference>
<dbReference type="Pfam" id="PF00173">
    <property type="entry name" value="Cyt-b5"/>
    <property type="match status" value="1"/>
</dbReference>
<evidence type="ECO:0000256" key="12">
    <source>
        <dbReference type="ARBA" id="ARBA00025581"/>
    </source>
</evidence>
<dbReference type="InterPro" id="IPR054600">
    <property type="entry name" value="TFA2_E-tether"/>
</dbReference>
<keyword evidence="4 13" id="KW-0812">Transmembrane</keyword>
<evidence type="ECO:0000256" key="11">
    <source>
        <dbReference type="ARBA" id="ARBA00023242"/>
    </source>
</evidence>
<dbReference type="InterPro" id="IPR036400">
    <property type="entry name" value="Cyt_B5-like_heme/steroid_sf"/>
</dbReference>
<dbReference type="GO" id="GO:0005673">
    <property type="term" value="C:transcription factor TFIIE complex"/>
    <property type="evidence" value="ECO:0007669"/>
    <property type="project" value="InterPro"/>
</dbReference>
<keyword evidence="10" id="KW-0804">Transcription</keyword>
<protein>
    <submittedName>
        <fullName evidence="17">Uncharacterized protein</fullName>
    </submittedName>
</protein>
<feature type="region of interest" description="Disordered" evidence="14">
    <location>
        <begin position="86"/>
        <end position="108"/>
    </location>
</feature>
<evidence type="ECO:0000256" key="3">
    <source>
        <dbReference type="ARBA" id="ARBA00022617"/>
    </source>
</evidence>
<evidence type="ECO:0000256" key="4">
    <source>
        <dbReference type="ARBA" id="ARBA00022692"/>
    </source>
</evidence>
<dbReference type="OrthoDB" id="5323195at2759"/>
<feature type="compositionally biased region" description="Low complexity" evidence="14">
    <location>
        <begin position="214"/>
        <end position="236"/>
    </location>
</feature>
<proteinExistence type="inferred from homology"/>
<dbReference type="PROSITE" id="PS51351">
    <property type="entry name" value="TFIIE_BETA_C"/>
    <property type="match status" value="1"/>
</dbReference>
<evidence type="ECO:0000256" key="9">
    <source>
        <dbReference type="ARBA" id="ARBA00023136"/>
    </source>
</evidence>
<dbReference type="EMBL" id="LKCN02000001">
    <property type="protein sequence ID" value="RCI15962.1"/>
    <property type="molecule type" value="Genomic_DNA"/>
</dbReference>
<dbReference type="AlphaFoldDB" id="A0A367LNZ1"/>
<dbReference type="CDD" id="cd07977">
    <property type="entry name" value="TFIIE_beta_winged_helix"/>
    <property type="match status" value="1"/>
</dbReference>
<evidence type="ECO:0000259" key="16">
    <source>
        <dbReference type="PROSITE" id="PS51351"/>
    </source>
</evidence>
<gene>
    <name evidence="17" type="ORF">L249_2739</name>
</gene>
<keyword evidence="11" id="KW-0539">Nucleus</keyword>
<evidence type="ECO:0000256" key="5">
    <source>
        <dbReference type="ARBA" id="ARBA00022723"/>
    </source>
</evidence>
<dbReference type="PANTHER" id="PTHR12716:SF8">
    <property type="entry name" value="TRANSCRIPTION INITIATION FACTOR IIE SUBUNIT BETA"/>
    <property type="match status" value="1"/>
</dbReference>
<dbReference type="STRING" id="1330021.A0A367LNZ1"/>
<dbReference type="GO" id="GO:0016020">
    <property type="term" value="C:membrane"/>
    <property type="evidence" value="ECO:0007669"/>
    <property type="project" value="UniProtKB-SubCell"/>
</dbReference>
<dbReference type="Pfam" id="PF18121">
    <property type="entry name" value="TFA2_Winged_2"/>
    <property type="match status" value="1"/>
</dbReference>
<comment type="subcellular location">
    <subcellularLocation>
        <location evidence="2">Membrane</location>
    </subcellularLocation>
    <subcellularLocation>
        <location evidence="1">Nucleus</location>
    </subcellularLocation>
</comment>
<comment type="similarity">
    <text evidence="13">Belongs to the cytochrome b5 family.</text>
</comment>
<feature type="domain" description="Cytochrome b5 heme-binding" evidence="15">
    <location>
        <begin position="9"/>
        <end position="85"/>
    </location>
</feature>
<dbReference type="Pfam" id="PF22254">
    <property type="entry name" value="TFA2_E-tether"/>
    <property type="match status" value="1"/>
</dbReference>
<feature type="region of interest" description="Disordered" evidence="14">
    <location>
        <begin position="214"/>
        <end position="256"/>
    </location>
</feature>
<dbReference type="GO" id="GO:0001097">
    <property type="term" value="F:TFIIH-class transcription factor complex binding"/>
    <property type="evidence" value="ECO:0007669"/>
    <property type="project" value="TreeGrafter"/>
</dbReference>
<dbReference type="Pfam" id="PF02186">
    <property type="entry name" value="TFIIE_beta"/>
    <property type="match status" value="1"/>
</dbReference>
<dbReference type="InterPro" id="IPR018506">
    <property type="entry name" value="Cyt_B5_heme-BS"/>
</dbReference>
<accession>A0A367LNZ1</accession>
<reference evidence="17 18" key="1">
    <citation type="journal article" date="2015" name="BMC Genomics">
        <title>Insights from the genome of Ophiocordyceps polyrhachis-furcata to pathogenicity and host specificity in insect fungi.</title>
        <authorList>
            <person name="Wichadakul D."/>
            <person name="Kobmoo N."/>
            <person name="Ingsriswang S."/>
            <person name="Tangphatsornruang S."/>
            <person name="Chantasingh D."/>
            <person name="Luangsa-ard J.J."/>
            <person name="Eurwilaichitr L."/>
        </authorList>
    </citation>
    <scope>NUCLEOTIDE SEQUENCE [LARGE SCALE GENOMIC DNA]</scope>
    <source>
        <strain evidence="17 18">BCC 54312</strain>
    </source>
</reference>
<feature type="domain" description="TFIIE beta" evidence="16">
    <location>
        <begin position="253"/>
        <end position="338"/>
    </location>
</feature>
<dbReference type="GO" id="GO:0046872">
    <property type="term" value="F:metal ion binding"/>
    <property type="evidence" value="ECO:0007669"/>
    <property type="project" value="UniProtKB-UniRule"/>
</dbReference>
<dbReference type="SMART" id="SM01117">
    <property type="entry name" value="Cyt-b5"/>
    <property type="match status" value="1"/>
</dbReference>
<comment type="function">
    <text evidence="12">Recruits TFIIH to the initiation complex and stimulates the RNA polymerase II C-terminal domain kinase and DNA-dependent ATPase activities of TFIIH. Both TFIIH and TFIIE are required for promoter clearance by RNA polymerase.</text>
</comment>
<evidence type="ECO:0000313" key="17">
    <source>
        <dbReference type="EMBL" id="RCI15962.1"/>
    </source>
</evidence>
<evidence type="ECO:0000256" key="10">
    <source>
        <dbReference type="ARBA" id="ARBA00023163"/>
    </source>
</evidence>
<dbReference type="FunFam" id="3.10.120.10:FF:000002">
    <property type="entry name" value="Cytochrome b5 type B"/>
    <property type="match status" value="1"/>
</dbReference>
<evidence type="ECO:0000256" key="13">
    <source>
        <dbReference type="RuleBase" id="RU362121"/>
    </source>
</evidence>
<dbReference type="InterPro" id="IPR040501">
    <property type="entry name" value="TFA2_Winged_2"/>
</dbReference>
<evidence type="ECO:0000256" key="2">
    <source>
        <dbReference type="ARBA" id="ARBA00004370"/>
    </source>
</evidence>
<dbReference type="PROSITE" id="PS00191">
    <property type="entry name" value="CYTOCHROME_B5_1"/>
    <property type="match status" value="1"/>
</dbReference>
<evidence type="ECO:0000313" key="18">
    <source>
        <dbReference type="Proteomes" id="UP000253664"/>
    </source>
</evidence>
<dbReference type="PRINTS" id="PR00363">
    <property type="entry name" value="CYTOCHROMEB5"/>
</dbReference>
<evidence type="ECO:0000256" key="14">
    <source>
        <dbReference type="SAM" id="MobiDB-lite"/>
    </source>
</evidence>
<sequence length="468" mass="51125">MDSSSSAMSEGFTYQDVAEHNTKKDLYLVIHDKVYDCAEFVDEHPGGEEVMLDVAGQDATEAFEDVGHSDEARETLDKLLVGKLRRQSGDPVPQVVPQTSSTSGSSSDQNGLGMGLYVILLIGSALGYLAYYYHHGADDLPPVSLRPSASRSPTPWDVSPPFEIVSSTSRFAMSSYLEKQSSAFRGTLASAASKLSNAKAAAANANSSSMLKTATAASLAPPSPSPSAASDSATPSGKRKRETMPEVPFSQPQLTGYGSEVKTQMTFAVEYLKKKGDQKSMTDIIDHLSLQSQPEDHKRELAEGLRGHPRIEWRPDESLTEQTWRTGTYVHRPIIPGVRDGTSLLAFLQRKTDASGVAVKDLKDGWPDCEETLASLEKQNKVLVVRTKKDNFPRHVWPDDASLKHVVQAEFQARWHAVPLPSLEDMHRKLVSVGQKPTSEDPRKLAQALGSKPKTQKKKAGKKQPTEV</sequence>
<evidence type="ECO:0000256" key="1">
    <source>
        <dbReference type="ARBA" id="ARBA00004123"/>
    </source>
</evidence>
<evidence type="ECO:0000259" key="15">
    <source>
        <dbReference type="PROSITE" id="PS50255"/>
    </source>
</evidence>
<keyword evidence="7" id="KW-0805">Transcription regulation</keyword>